<evidence type="ECO:0000256" key="1">
    <source>
        <dbReference type="SAM" id="Coils"/>
    </source>
</evidence>
<dbReference type="EMBL" id="AZGD01000087">
    <property type="protein sequence ID" value="KRM19198.1"/>
    <property type="molecule type" value="Genomic_DNA"/>
</dbReference>
<gene>
    <name evidence="2" type="ORF">FC40_GL000497</name>
</gene>
<feature type="coiled-coil region" evidence="1">
    <location>
        <begin position="26"/>
        <end position="53"/>
    </location>
</feature>
<evidence type="ECO:0000313" key="2">
    <source>
        <dbReference type="EMBL" id="KRM19198.1"/>
    </source>
</evidence>
<dbReference type="AlphaFoldDB" id="A0A0R1WN32"/>
<comment type="caution">
    <text evidence="2">The sequence shown here is derived from an EMBL/GenBank/DDBJ whole genome shotgun (WGS) entry which is preliminary data.</text>
</comment>
<dbReference type="PATRIC" id="fig|1423755.3.peg.550"/>
<keyword evidence="3" id="KW-1185">Reference proteome</keyword>
<reference evidence="2 3" key="1">
    <citation type="journal article" date="2015" name="Genome Announc.">
        <title>Expanding the biotechnology potential of lactobacilli through comparative genomics of 213 strains and associated genera.</title>
        <authorList>
            <person name="Sun Z."/>
            <person name="Harris H.M."/>
            <person name="McCann A."/>
            <person name="Guo C."/>
            <person name="Argimon S."/>
            <person name="Zhang W."/>
            <person name="Yang X."/>
            <person name="Jeffery I.B."/>
            <person name="Cooney J.C."/>
            <person name="Kagawa T.F."/>
            <person name="Liu W."/>
            <person name="Song Y."/>
            <person name="Salvetti E."/>
            <person name="Wrobel A."/>
            <person name="Rasinkangas P."/>
            <person name="Parkhill J."/>
            <person name="Rea M.C."/>
            <person name="O'Sullivan O."/>
            <person name="Ritari J."/>
            <person name="Douillard F.P."/>
            <person name="Paul Ross R."/>
            <person name="Yang R."/>
            <person name="Briner A.E."/>
            <person name="Felis G.E."/>
            <person name="de Vos W.M."/>
            <person name="Barrangou R."/>
            <person name="Klaenhammer T.R."/>
            <person name="Caufield P.W."/>
            <person name="Cui Y."/>
            <person name="Zhang H."/>
            <person name="O'Toole P.W."/>
        </authorList>
    </citation>
    <scope>NUCLEOTIDE SEQUENCE [LARGE SCALE GENOMIC DNA]</scope>
    <source>
        <strain evidence="2 3">DSM 18933</strain>
    </source>
</reference>
<accession>A0A0R1WN32</accession>
<keyword evidence="1" id="KW-0175">Coiled coil</keyword>
<protein>
    <submittedName>
        <fullName evidence="2">Uncharacterized protein</fullName>
    </submittedName>
</protein>
<dbReference type="RefSeq" id="WP_025022313.1">
    <property type="nucleotide sequence ID" value="NZ_AZGD01000087.1"/>
</dbReference>
<name>A0A0R1WN32_9LACO</name>
<dbReference type="Proteomes" id="UP000051054">
    <property type="component" value="Unassembled WGS sequence"/>
</dbReference>
<proteinExistence type="predicted"/>
<organism evidence="2 3">
    <name type="scientific">Ligilactobacillus hayakitensis DSM 18933 = JCM 14209</name>
    <dbReference type="NCBI Taxonomy" id="1423755"/>
    <lineage>
        <taxon>Bacteria</taxon>
        <taxon>Bacillati</taxon>
        <taxon>Bacillota</taxon>
        <taxon>Bacilli</taxon>
        <taxon>Lactobacillales</taxon>
        <taxon>Lactobacillaceae</taxon>
        <taxon>Ligilactobacillus</taxon>
    </lineage>
</organism>
<sequence>MKISDFATESEFEKLKSYIPHLEYTKEYADDKIDILDENLDKLEEDLGYTETEEGTFIGDMIDKLRDNPKY</sequence>
<evidence type="ECO:0000313" key="3">
    <source>
        <dbReference type="Proteomes" id="UP000051054"/>
    </source>
</evidence>
<dbReference type="STRING" id="1423755.FC40_GL000497"/>